<dbReference type="Proteomes" id="UP001610335">
    <property type="component" value="Unassembled WGS sequence"/>
</dbReference>
<protein>
    <submittedName>
        <fullName evidence="2">Uncharacterized protein</fullName>
    </submittedName>
</protein>
<evidence type="ECO:0000313" key="2">
    <source>
        <dbReference type="EMBL" id="KAL2816057.1"/>
    </source>
</evidence>
<name>A0ABR4HMW3_9EURO</name>
<evidence type="ECO:0000256" key="1">
    <source>
        <dbReference type="SAM" id="MobiDB-lite"/>
    </source>
</evidence>
<gene>
    <name evidence="2" type="ORF">BDW59DRAFT_153479</name>
</gene>
<proteinExistence type="predicted"/>
<sequence length="153" mass="17121">MERSTAQPDARFNTGQLTVQDFFDGTISESDPVRGNIAAFLGEVMRRLPGENGHWLALLEPVTHILLECQRRNPKVFEEAKVRNTFVEEGGVESLVSTVFASGRPGVRVEVVLEEEIPTSRVRRRGTANSVFQPKSPPRSWTGGFFKSRKHQA</sequence>
<comment type="caution">
    <text evidence="2">The sequence shown here is derived from an EMBL/GenBank/DDBJ whole genome shotgun (WGS) entry which is preliminary data.</text>
</comment>
<feature type="region of interest" description="Disordered" evidence="1">
    <location>
        <begin position="125"/>
        <end position="153"/>
    </location>
</feature>
<reference evidence="2 3" key="1">
    <citation type="submission" date="2024-07" db="EMBL/GenBank/DDBJ databases">
        <title>Section-level genome sequencing and comparative genomics of Aspergillus sections Usti and Cavernicolus.</title>
        <authorList>
            <consortium name="Lawrence Berkeley National Laboratory"/>
            <person name="Nybo J.L."/>
            <person name="Vesth T.C."/>
            <person name="Theobald S."/>
            <person name="Frisvad J.C."/>
            <person name="Larsen T.O."/>
            <person name="Kjaerboelling I."/>
            <person name="Rothschild-Mancinelli K."/>
            <person name="Lyhne E.K."/>
            <person name="Kogle M.E."/>
            <person name="Barry K."/>
            <person name="Clum A."/>
            <person name="Na H."/>
            <person name="Ledsgaard L."/>
            <person name="Lin J."/>
            <person name="Lipzen A."/>
            <person name="Kuo A."/>
            <person name="Riley R."/>
            <person name="Mondo S."/>
            <person name="LaButti K."/>
            <person name="Haridas S."/>
            <person name="Pangalinan J."/>
            <person name="Salamov A.A."/>
            <person name="Simmons B.A."/>
            <person name="Magnuson J.K."/>
            <person name="Chen J."/>
            <person name="Drula E."/>
            <person name="Henrissat B."/>
            <person name="Wiebenga A."/>
            <person name="Lubbers R.J."/>
            <person name="Gomes A.C."/>
            <person name="Makela M.R."/>
            <person name="Stajich J."/>
            <person name="Grigoriev I.V."/>
            <person name="Mortensen U.H."/>
            <person name="De vries R.P."/>
            <person name="Baker S.E."/>
            <person name="Andersen M.R."/>
        </authorList>
    </citation>
    <scope>NUCLEOTIDE SEQUENCE [LARGE SCALE GENOMIC DNA]</scope>
    <source>
        <strain evidence="2 3">CBS 600.67</strain>
    </source>
</reference>
<organism evidence="2 3">
    <name type="scientific">Aspergillus cavernicola</name>
    <dbReference type="NCBI Taxonomy" id="176166"/>
    <lineage>
        <taxon>Eukaryota</taxon>
        <taxon>Fungi</taxon>
        <taxon>Dikarya</taxon>
        <taxon>Ascomycota</taxon>
        <taxon>Pezizomycotina</taxon>
        <taxon>Eurotiomycetes</taxon>
        <taxon>Eurotiomycetidae</taxon>
        <taxon>Eurotiales</taxon>
        <taxon>Aspergillaceae</taxon>
        <taxon>Aspergillus</taxon>
        <taxon>Aspergillus subgen. Nidulantes</taxon>
    </lineage>
</organism>
<dbReference type="EMBL" id="JBFXLS010000105">
    <property type="protein sequence ID" value="KAL2816057.1"/>
    <property type="molecule type" value="Genomic_DNA"/>
</dbReference>
<accession>A0ABR4HMW3</accession>
<evidence type="ECO:0000313" key="3">
    <source>
        <dbReference type="Proteomes" id="UP001610335"/>
    </source>
</evidence>
<keyword evidence="3" id="KW-1185">Reference proteome</keyword>